<evidence type="ECO:0000259" key="2">
    <source>
        <dbReference type="Pfam" id="PF01738"/>
    </source>
</evidence>
<dbReference type="SUPFAM" id="SSF53474">
    <property type="entry name" value="alpha/beta-Hydrolases"/>
    <property type="match status" value="1"/>
</dbReference>
<dbReference type="InterPro" id="IPR051049">
    <property type="entry name" value="Dienelactone_hydrolase-like"/>
</dbReference>
<name>A0A1B1KIC3_RHOOP</name>
<dbReference type="EMBL" id="CP009112">
    <property type="protein sequence ID" value="ANS32244.1"/>
    <property type="molecule type" value="Genomic_DNA"/>
</dbReference>
<geneLocation type="plasmid" evidence="5">
    <name>pr1cp1</name>
</geneLocation>
<dbReference type="EMBL" id="CP009112">
    <property type="protein sequence ID" value="ANS32338.1"/>
    <property type="molecule type" value="Genomic_DNA"/>
</dbReference>
<dbReference type="Gene3D" id="3.40.50.1820">
    <property type="entry name" value="alpha/beta hydrolase"/>
    <property type="match status" value="1"/>
</dbReference>
<dbReference type="Proteomes" id="UP000186108">
    <property type="component" value="Plasmid pR1CP1"/>
</dbReference>
<dbReference type="SMR" id="A0A1B1KIC3"/>
<evidence type="ECO:0000313" key="5">
    <source>
        <dbReference type="Proteomes" id="UP000186108"/>
    </source>
</evidence>
<gene>
    <name evidence="4" type="primary">clcD2</name>
    <name evidence="3" type="synonym">clcD1</name>
    <name evidence="3" type="ORF">R1CP_38225</name>
    <name evidence="4" type="ORF">R1CP_38730</name>
</gene>
<feature type="region of interest" description="Disordered" evidence="1">
    <location>
        <begin position="1"/>
        <end position="28"/>
    </location>
</feature>
<sequence>MCHNKSSAPPTPAHISIQQNRTPGTDPVPYLHASSDTGSGDTIVLLTDIFGVTPFYRHLAAMLAEKGHDVVIPDVFHRVGHATDPGRDAALARRRQLDDRLAIEDIERTVAHTVDDQQTFGVLGFCLGGSFALLTAAAHPNQVTATYYAFPKGAPGAKVPVKPPLEAADAIDGPVLCHWGRDDYIDHEEIDQLEQILASAPGPSEIRWYDNAGHSFLAGLTEPNHPSTAAAHDSWQRTVEFFERYLTVGSAN</sequence>
<evidence type="ECO:0000313" key="4">
    <source>
        <dbReference type="EMBL" id="ANS32338.1"/>
    </source>
</evidence>
<keyword evidence="4" id="KW-0378">Hydrolase</keyword>
<proteinExistence type="predicted"/>
<dbReference type="GO" id="GO:0008806">
    <property type="term" value="F:carboxymethylenebutenolidase activity"/>
    <property type="evidence" value="ECO:0007669"/>
    <property type="project" value="UniProtKB-EC"/>
</dbReference>
<dbReference type="EC" id="3.1.1.45" evidence="3 4"/>
<reference evidence="4 5" key="1">
    <citation type="submission" date="2014-07" db="EMBL/GenBank/DDBJ databases">
        <authorList>
            <person name="Zhang J.E."/>
            <person name="Yang H."/>
            <person name="Guo J."/>
            <person name="Deng Z."/>
            <person name="Luo H."/>
            <person name="Luo M."/>
            <person name="Zhao B."/>
        </authorList>
    </citation>
    <scope>NUCLEOTIDE SEQUENCE [LARGE SCALE GENOMIC DNA]</scope>
    <source>
        <strain evidence="4 5">1CP</strain>
        <plasmid evidence="5">Plasmid pr1cp1</plasmid>
        <plasmid evidence="4">pR1CP1</plasmid>
    </source>
</reference>
<dbReference type="RefSeq" id="WP_065493673.1">
    <property type="nucleotide sequence ID" value="NZ_CP009112.1"/>
</dbReference>
<dbReference type="PANTHER" id="PTHR46623:SF6">
    <property type="entry name" value="ALPHA_BETA-HYDROLASES SUPERFAMILY PROTEIN"/>
    <property type="match status" value="1"/>
</dbReference>
<dbReference type="PANTHER" id="PTHR46623">
    <property type="entry name" value="CARBOXYMETHYLENEBUTENOLIDASE-RELATED"/>
    <property type="match status" value="1"/>
</dbReference>
<dbReference type="InterPro" id="IPR029058">
    <property type="entry name" value="AB_hydrolase_fold"/>
</dbReference>
<evidence type="ECO:0000313" key="3">
    <source>
        <dbReference type="EMBL" id="ANS32244.1"/>
    </source>
</evidence>
<evidence type="ECO:0000256" key="1">
    <source>
        <dbReference type="SAM" id="MobiDB-lite"/>
    </source>
</evidence>
<protein>
    <submittedName>
        <fullName evidence="3 4">Carboxymethylenebutenolidase</fullName>
        <ecNumber evidence="3 4">3.1.1.45</ecNumber>
    </submittedName>
</protein>
<keyword evidence="4" id="KW-0614">Plasmid</keyword>
<dbReference type="AlphaFoldDB" id="A0A1B1KIC3"/>
<geneLocation type="plasmid" evidence="4">
    <name>pR1CP1</name>
</geneLocation>
<dbReference type="Pfam" id="PF01738">
    <property type="entry name" value="DLH"/>
    <property type="match status" value="1"/>
</dbReference>
<organism evidence="4 5">
    <name type="scientific">Rhodococcus opacus</name>
    <name type="common">Nocardia opaca</name>
    <dbReference type="NCBI Taxonomy" id="37919"/>
    <lineage>
        <taxon>Bacteria</taxon>
        <taxon>Bacillati</taxon>
        <taxon>Actinomycetota</taxon>
        <taxon>Actinomycetes</taxon>
        <taxon>Mycobacteriales</taxon>
        <taxon>Nocardiaceae</taxon>
        <taxon>Rhodococcus</taxon>
    </lineage>
</organism>
<accession>A0A1B1KIC3</accession>
<feature type="domain" description="Dienelactone hydrolase" evidence="2">
    <location>
        <begin position="37"/>
        <end position="246"/>
    </location>
</feature>
<dbReference type="InterPro" id="IPR002925">
    <property type="entry name" value="Dienelactn_hydro"/>
</dbReference>